<evidence type="ECO:0000256" key="1">
    <source>
        <dbReference type="ARBA" id="ARBA00004903"/>
    </source>
</evidence>
<dbReference type="OrthoDB" id="4664297at2759"/>
<dbReference type="GO" id="GO:0046452">
    <property type="term" value="P:dihydrofolate metabolic process"/>
    <property type="evidence" value="ECO:0007669"/>
    <property type="project" value="TreeGrafter"/>
</dbReference>
<dbReference type="GO" id="GO:0004146">
    <property type="term" value="F:dihydrofolate reductase activity"/>
    <property type="evidence" value="ECO:0007669"/>
    <property type="project" value="UniProtKB-EC"/>
</dbReference>
<dbReference type="GO" id="GO:0046655">
    <property type="term" value="P:folic acid metabolic process"/>
    <property type="evidence" value="ECO:0007669"/>
    <property type="project" value="TreeGrafter"/>
</dbReference>
<dbReference type="PANTHER" id="PTHR48069">
    <property type="entry name" value="DIHYDROFOLATE REDUCTASE"/>
    <property type="match status" value="1"/>
</dbReference>
<dbReference type="Gene3D" id="3.40.430.10">
    <property type="entry name" value="Dihydrofolate Reductase, subunit A"/>
    <property type="match status" value="1"/>
</dbReference>
<organism evidence="8 9">
    <name type="scientific">Diatraea saccharalis</name>
    <name type="common">sugarcane borer</name>
    <dbReference type="NCBI Taxonomy" id="40085"/>
    <lineage>
        <taxon>Eukaryota</taxon>
        <taxon>Metazoa</taxon>
        <taxon>Ecdysozoa</taxon>
        <taxon>Arthropoda</taxon>
        <taxon>Hexapoda</taxon>
        <taxon>Insecta</taxon>
        <taxon>Pterygota</taxon>
        <taxon>Neoptera</taxon>
        <taxon>Endopterygota</taxon>
        <taxon>Lepidoptera</taxon>
        <taxon>Glossata</taxon>
        <taxon>Ditrysia</taxon>
        <taxon>Pyraloidea</taxon>
        <taxon>Crambidae</taxon>
        <taxon>Crambinae</taxon>
        <taxon>Diatraea</taxon>
    </lineage>
</organism>
<evidence type="ECO:0000256" key="6">
    <source>
        <dbReference type="ARBA" id="ARBA00048873"/>
    </source>
</evidence>
<dbReference type="PROSITE" id="PS51330">
    <property type="entry name" value="DHFR_2"/>
    <property type="match status" value="1"/>
</dbReference>
<name>A0A9P0G0P4_9NEOP</name>
<evidence type="ECO:0000256" key="5">
    <source>
        <dbReference type="ARBA" id="ARBA00023002"/>
    </source>
</evidence>
<keyword evidence="9" id="KW-1185">Reference proteome</keyword>
<evidence type="ECO:0000256" key="4">
    <source>
        <dbReference type="ARBA" id="ARBA00022857"/>
    </source>
</evidence>
<proteinExistence type="predicted"/>
<dbReference type="GO" id="GO:0005739">
    <property type="term" value="C:mitochondrion"/>
    <property type="evidence" value="ECO:0007669"/>
    <property type="project" value="TreeGrafter"/>
</dbReference>
<keyword evidence="5" id="KW-0560">Oxidoreductase</keyword>
<evidence type="ECO:0000259" key="7">
    <source>
        <dbReference type="PROSITE" id="PS51330"/>
    </source>
</evidence>
<feature type="domain" description="DHFR" evidence="7">
    <location>
        <begin position="1"/>
        <end position="153"/>
    </location>
</feature>
<gene>
    <name evidence="8" type="ORF">DIATSA_LOCUS11605</name>
</gene>
<sequence length="154" mass="17719">MAYFTSMTTQIKDPTKVNAVIMGRNTWDCIPPKYRPLSGRVNVVLTHQVNEIQKKVPEGVVVVGSLQEAIQYIENREDIESTWVIGGSSIYKAALSHPNCGKIYLTEIQKDFECDTFFPSLDKEQFKMVKEDGIPDDLQWEGDISYYFRIYQKI</sequence>
<dbReference type="InterPro" id="IPR001796">
    <property type="entry name" value="DHFR_dom"/>
</dbReference>
<dbReference type="EMBL" id="OU893337">
    <property type="protein sequence ID" value="CAH0761549.1"/>
    <property type="molecule type" value="Genomic_DNA"/>
</dbReference>
<comment type="catalytic activity">
    <reaction evidence="6">
        <text>(6S)-5,6,7,8-tetrahydrofolate + NADP(+) = 7,8-dihydrofolate + NADPH + H(+)</text>
        <dbReference type="Rhea" id="RHEA:15009"/>
        <dbReference type="ChEBI" id="CHEBI:15378"/>
        <dbReference type="ChEBI" id="CHEBI:57451"/>
        <dbReference type="ChEBI" id="CHEBI:57453"/>
        <dbReference type="ChEBI" id="CHEBI:57783"/>
        <dbReference type="ChEBI" id="CHEBI:58349"/>
        <dbReference type="EC" id="1.5.1.3"/>
    </reaction>
</comment>
<dbReference type="InterPro" id="IPR012259">
    <property type="entry name" value="DHFR"/>
</dbReference>
<evidence type="ECO:0000256" key="3">
    <source>
        <dbReference type="ARBA" id="ARBA00022563"/>
    </source>
</evidence>
<reference evidence="8" key="2">
    <citation type="submission" date="2022-10" db="EMBL/GenBank/DDBJ databases">
        <authorList>
            <consortium name="ENA_rothamsted_submissions"/>
            <consortium name="culmorum"/>
            <person name="King R."/>
        </authorList>
    </citation>
    <scope>NUCLEOTIDE SEQUENCE</scope>
</reference>
<dbReference type="PANTHER" id="PTHR48069:SF3">
    <property type="entry name" value="DIHYDROFOLATE REDUCTASE"/>
    <property type="match status" value="1"/>
</dbReference>
<dbReference type="CDD" id="cd00209">
    <property type="entry name" value="DHFR"/>
    <property type="match status" value="1"/>
</dbReference>
<reference evidence="8" key="1">
    <citation type="submission" date="2021-12" db="EMBL/GenBank/DDBJ databases">
        <authorList>
            <person name="King R."/>
        </authorList>
    </citation>
    <scope>NUCLEOTIDE SEQUENCE</scope>
</reference>
<comment type="pathway">
    <text evidence="1">Cofactor biosynthesis; tetrahydrofolate biosynthesis; 5,6,7,8-tetrahydrofolate from 7,8-dihydrofolate: step 1/1.</text>
</comment>
<evidence type="ECO:0000313" key="9">
    <source>
        <dbReference type="Proteomes" id="UP001153714"/>
    </source>
</evidence>
<keyword evidence="3" id="KW-0554">One-carbon metabolism</keyword>
<dbReference type="AlphaFoldDB" id="A0A9P0G0P4"/>
<dbReference type="InterPro" id="IPR024072">
    <property type="entry name" value="DHFR-like_dom_sf"/>
</dbReference>
<dbReference type="Proteomes" id="UP001153714">
    <property type="component" value="Chromosome 6"/>
</dbReference>
<evidence type="ECO:0000256" key="2">
    <source>
        <dbReference type="ARBA" id="ARBA00012856"/>
    </source>
</evidence>
<dbReference type="GO" id="GO:0046654">
    <property type="term" value="P:tetrahydrofolate biosynthetic process"/>
    <property type="evidence" value="ECO:0007669"/>
    <property type="project" value="InterPro"/>
</dbReference>
<dbReference type="SUPFAM" id="SSF53597">
    <property type="entry name" value="Dihydrofolate reductase-like"/>
    <property type="match status" value="1"/>
</dbReference>
<dbReference type="GO" id="GO:0050661">
    <property type="term" value="F:NADP binding"/>
    <property type="evidence" value="ECO:0007669"/>
    <property type="project" value="InterPro"/>
</dbReference>
<dbReference type="Pfam" id="PF00186">
    <property type="entry name" value="DHFR_1"/>
    <property type="match status" value="1"/>
</dbReference>
<dbReference type="GO" id="GO:0006730">
    <property type="term" value="P:one-carbon metabolic process"/>
    <property type="evidence" value="ECO:0007669"/>
    <property type="project" value="UniProtKB-KW"/>
</dbReference>
<evidence type="ECO:0000313" key="8">
    <source>
        <dbReference type="EMBL" id="CAH0761549.1"/>
    </source>
</evidence>
<accession>A0A9P0G0P4</accession>
<keyword evidence="4" id="KW-0521">NADP</keyword>
<dbReference type="PRINTS" id="PR00070">
    <property type="entry name" value="DHFR"/>
</dbReference>
<protein>
    <recommendedName>
        <fullName evidence="2">dihydrofolate reductase</fullName>
        <ecNumber evidence="2">1.5.1.3</ecNumber>
    </recommendedName>
</protein>
<dbReference type="EC" id="1.5.1.3" evidence="2"/>